<dbReference type="Proteomes" id="UP000257109">
    <property type="component" value="Unassembled WGS sequence"/>
</dbReference>
<dbReference type="EMBL" id="QJKJ01002893">
    <property type="protein sequence ID" value="RDY00837.1"/>
    <property type="molecule type" value="Genomic_DNA"/>
</dbReference>
<protein>
    <submittedName>
        <fullName evidence="1">Cellulose synthase-like protein E1</fullName>
    </submittedName>
</protein>
<evidence type="ECO:0000313" key="1">
    <source>
        <dbReference type="EMBL" id="RDY00837.1"/>
    </source>
</evidence>
<feature type="non-terminal residue" evidence="1">
    <location>
        <position position="1"/>
    </location>
</feature>
<comment type="caution">
    <text evidence="1">The sequence shown here is derived from an EMBL/GenBank/DDBJ whole genome shotgun (WGS) entry which is preliminary data.</text>
</comment>
<reference evidence="1" key="1">
    <citation type="submission" date="2018-05" db="EMBL/GenBank/DDBJ databases">
        <title>Draft genome of Mucuna pruriens seed.</title>
        <authorList>
            <person name="Nnadi N.E."/>
            <person name="Vos R."/>
            <person name="Hasami M.H."/>
            <person name="Devisetty U.K."/>
            <person name="Aguiy J.C."/>
        </authorList>
    </citation>
    <scope>NUCLEOTIDE SEQUENCE [LARGE SCALE GENOMIC DNA]</scope>
    <source>
        <strain evidence="1">JCA_2017</strain>
    </source>
</reference>
<gene>
    <name evidence="1" type="primary">CSLE1</name>
    <name evidence="1" type="ORF">CR513_15931</name>
</gene>
<dbReference type="OrthoDB" id="72851at2759"/>
<proteinExistence type="predicted"/>
<keyword evidence="2" id="KW-1185">Reference proteome</keyword>
<evidence type="ECO:0000313" key="2">
    <source>
        <dbReference type="Proteomes" id="UP000257109"/>
    </source>
</evidence>
<dbReference type="STRING" id="157652.A0A371HDK5"/>
<organism evidence="1 2">
    <name type="scientific">Mucuna pruriens</name>
    <name type="common">Velvet bean</name>
    <name type="synonym">Dolichos pruriens</name>
    <dbReference type="NCBI Taxonomy" id="157652"/>
    <lineage>
        <taxon>Eukaryota</taxon>
        <taxon>Viridiplantae</taxon>
        <taxon>Streptophyta</taxon>
        <taxon>Embryophyta</taxon>
        <taxon>Tracheophyta</taxon>
        <taxon>Spermatophyta</taxon>
        <taxon>Magnoliopsida</taxon>
        <taxon>eudicotyledons</taxon>
        <taxon>Gunneridae</taxon>
        <taxon>Pentapetalae</taxon>
        <taxon>rosids</taxon>
        <taxon>fabids</taxon>
        <taxon>Fabales</taxon>
        <taxon>Fabaceae</taxon>
        <taxon>Papilionoideae</taxon>
        <taxon>50 kb inversion clade</taxon>
        <taxon>NPAAA clade</taxon>
        <taxon>indigoferoid/millettioid clade</taxon>
        <taxon>Phaseoleae</taxon>
        <taxon>Mucuna</taxon>
    </lineage>
</organism>
<name>A0A371HDK5_MUCPR</name>
<dbReference type="AlphaFoldDB" id="A0A371HDK5"/>
<sequence length="78" mass="8838">LYKFVCKYIKVEFPGANGCGGPLYIGTACSHKRVPFNQYRNIWNTEDDVKEGSLQELEEQSKALASCTYDENTPWDIG</sequence>
<accession>A0A371HDK5</accession>